<dbReference type="Pfam" id="PF00241">
    <property type="entry name" value="Cofilin_ADF"/>
    <property type="match status" value="1"/>
</dbReference>
<evidence type="ECO:0000256" key="9">
    <source>
        <dbReference type="ARBA" id="ARBA00022949"/>
    </source>
</evidence>
<keyword evidence="6" id="KW-0963">Cytoplasm</keyword>
<dbReference type="GO" id="GO:0014069">
    <property type="term" value="C:postsynaptic density"/>
    <property type="evidence" value="ECO:0007669"/>
    <property type="project" value="TreeGrafter"/>
</dbReference>
<accession>A0A5C6PAT4</accession>
<dbReference type="GO" id="GO:0098974">
    <property type="term" value="P:postsynaptic actin cytoskeleton organization"/>
    <property type="evidence" value="ECO:0007669"/>
    <property type="project" value="TreeGrafter"/>
</dbReference>
<evidence type="ECO:0000256" key="4">
    <source>
        <dbReference type="ARBA" id="ARBA00004624"/>
    </source>
</evidence>
<feature type="compositionally biased region" description="Basic and acidic residues" evidence="15">
    <location>
        <begin position="274"/>
        <end position="286"/>
    </location>
</feature>
<feature type="compositionally biased region" description="Polar residues" evidence="15">
    <location>
        <begin position="401"/>
        <end position="451"/>
    </location>
</feature>
<proteinExistence type="predicted"/>
<dbReference type="EMBL" id="RHFK02000006">
    <property type="protein sequence ID" value="TWW75267.1"/>
    <property type="molecule type" value="Genomic_DNA"/>
</dbReference>
<evidence type="ECO:0000259" key="16">
    <source>
        <dbReference type="PROSITE" id="PS51263"/>
    </source>
</evidence>
<dbReference type="InterPro" id="IPR002108">
    <property type="entry name" value="ADF-H"/>
</dbReference>
<dbReference type="GO" id="GO:0030833">
    <property type="term" value="P:regulation of actin filament polymerization"/>
    <property type="evidence" value="ECO:0007669"/>
    <property type="project" value="TreeGrafter"/>
</dbReference>
<dbReference type="Gene3D" id="3.40.20.10">
    <property type="entry name" value="Severin"/>
    <property type="match status" value="1"/>
</dbReference>
<evidence type="ECO:0000256" key="12">
    <source>
        <dbReference type="ARBA" id="ARBA00023273"/>
    </source>
</evidence>
<feature type="compositionally biased region" description="Low complexity" evidence="15">
    <location>
        <begin position="462"/>
        <end position="478"/>
    </location>
</feature>
<keyword evidence="11" id="KW-0009">Actin-binding</keyword>
<comment type="caution">
    <text evidence="17">The sequence shown here is derived from an EMBL/GenBank/DDBJ whole genome shotgun (WGS) entry which is preliminary data.</text>
</comment>
<evidence type="ECO:0000256" key="6">
    <source>
        <dbReference type="ARBA" id="ARBA00022490"/>
    </source>
</evidence>
<dbReference type="GO" id="GO:0048812">
    <property type="term" value="P:neuron projection morphogenesis"/>
    <property type="evidence" value="ECO:0007669"/>
    <property type="project" value="TreeGrafter"/>
</dbReference>
<dbReference type="AlphaFoldDB" id="A0A5C6PAT4"/>
<feature type="region of interest" description="Disordered" evidence="15">
    <location>
        <begin position="544"/>
        <end position="579"/>
    </location>
</feature>
<dbReference type="GO" id="GO:0045211">
    <property type="term" value="C:postsynaptic membrane"/>
    <property type="evidence" value="ECO:0007669"/>
    <property type="project" value="TreeGrafter"/>
</dbReference>
<protein>
    <recommendedName>
        <fullName evidence="13">Drebrin</fullName>
    </recommendedName>
    <alternativeName>
        <fullName evidence="14">Developmentally-regulated brain protein</fullName>
    </alternativeName>
</protein>
<feature type="compositionally biased region" description="Basic and acidic residues" evidence="15">
    <location>
        <begin position="256"/>
        <end position="266"/>
    </location>
</feature>
<evidence type="ECO:0000313" key="17">
    <source>
        <dbReference type="EMBL" id="TWW75267.1"/>
    </source>
</evidence>
<dbReference type="SMART" id="SM00102">
    <property type="entry name" value="ADF"/>
    <property type="match status" value="1"/>
</dbReference>
<feature type="domain" description="ADF-H" evidence="16">
    <location>
        <begin position="1"/>
        <end position="126"/>
    </location>
</feature>
<dbReference type="GO" id="GO:0070161">
    <property type="term" value="C:anchoring junction"/>
    <property type="evidence" value="ECO:0007669"/>
    <property type="project" value="UniProtKB-SubCell"/>
</dbReference>
<dbReference type="GO" id="GO:0030426">
    <property type="term" value="C:growth cone"/>
    <property type="evidence" value="ECO:0007669"/>
    <property type="project" value="UniProtKB-SubCell"/>
</dbReference>
<keyword evidence="5" id="KW-0217">Developmental protein</keyword>
<organism evidence="17 18">
    <name type="scientific">Takifugu flavidus</name>
    <name type="common">sansaifugu</name>
    <dbReference type="NCBI Taxonomy" id="433684"/>
    <lineage>
        <taxon>Eukaryota</taxon>
        <taxon>Metazoa</taxon>
        <taxon>Chordata</taxon>
        <taxon>Craniata</taxon>
        <taxon>Vertebrata</taxon>
        <taxon>Euteleostomi</taxon>
        <taxon>Actinopterygii</taxon>
        <taxon>Neopterygii</taxon>
        <taxon>Teleostei</taxon>
        <taxon>Neoteleostei</taxon>
        <taxon>Acanthomorphata</taxon>
        <taxon>Eupercaria</taxon>
        <taxon>Tetraodontiformes</taxon>
        <taxon>Tetradontoidea</taxon>
        <taxon>Tetraodontidae</taxon>
        <taxon>Takifugu</taxon>
    </lineage>
</organism>
<keyword evidence="18" id="KW-1185">Reference proteome</keyword>
<keyword evidence="8" id="KW-0524">Neurogenesis</keyword>
<feature type="region of interest" description="Disordered" evidence="15">
    <location>
        <begin position="177"/>
        <end position="199"/>
    </location>
</feature>
<dbReference type="GO" id="GO:0030864">
    <property type="term" value="C:cortical actin cytoskeleton"/>
    <property type="evidence" value="ECO:0007669"/>
    <property type="project" value="TreeGrafter"/>
</dbReference>
<evidence type="ECO:0000256" key="14">
    <source>
        <dbReference type="ARBA" id="ARBA00076970"/>
    </source>
</evidence>
<dbReference type="PANTHER" id="PTHR10829">
    <property type="entry name" value="CORTACTIN AND DREBRIN"/>
    <property type="match status" value="1"/>
</dbReference>
<dbReference type="GO" id="GO:0051015">
    <property type="term" value="F:actin filament binding"/>
    <property type="evidence" value="ECO:0007669"/>
    <property type="project" value="TreeGrafter"/>
</dbReference>
<dbReference type="InterPro" id="IPR029006">
    <property type="entry name" value="ADF-H/Gelsolin-like_dom_sf"/>
</dbReference>
<evidence type="ECO:0000256" key="8">
    <source>
        <dbReference type="ARBA" id="ARBA00022902"/>
    </source>
</evidence>
<evidence type="ECO:0000256" key="1">
    <source>
        <dbReference type="ARBA" id="ARBA00004279"/>
    </source>
</evidence>
<reference evidence="17 18" key="1">
    <citation type="submission" date="2019-04" db="EMBL/GenBank/DDBJ databases">
        <title>Chromosome genome assembly for Takifugu flavidus.</title>
        <authorList>
            <person name="Xiao S."/>
        </authorList>
    </citation>
    <scope>NUCLEOTIDE SEQUENCE [LARGE SCALE GENOMIC DNA]</scope>
    <source>
        <strain evidence="17">HTHZ2018</strain>
        <tissue evidence="17">Muscle</tissue>
    </source>
</reference>
<dbReference type="PANTHER" id="PTHR10829:SF1">
    <property type="entry name" value="DREBRIN"/>
    <property type="match status" value="1"/>
</dbReference>
<evidence type="ECO:0000256" key="15">
    <source>
        <dbReference type="SAM" id="MobiDB-lite"/>
    </source>
</evidence>
<keyword evidence="10" id="KW-0007">Acetylation</keyword>
<dbReference type="GO" id="GO:0030425">
    <property type="term" value="C:dendrite"/>
    <property type="evidence" value="ECO:0007669"/>
    <property type="project" value="UniProtKB-SubCell"/>
</dbReference>
<feature type="compositionally biased region" description="Basic and acidic residues" evidence="15">
    <location>
        <begin position="226"/>
        <end position="241"/>
    </location>
</feature>
<evidence type="ECO:0000256" key="13">
    <source>
        <dbReference type="ARBA" id="ARBA00073040"/>
    </source>
</evidence>
<evidence type="ECO:0000313" key="18">
    <source>
        <dbReference type="Proteomes" id="UP000324091"/>
    </source>
</evidence>
<comment type="subcellular location">
    <subcellularLocation>
        <location evidence="2">Cell junction</location>
    </subcellularLocation>
    <subcellularLocation>
        <location evidence="1">Cell projection</location>
        <location evidence="1">Dendrite</location>
    </subcellularLocation>
    <subcellularLocation>
        <location evidence="4">Cell projection</location>
        <location evidence="4">Growth cone</location>
    </subcellularLocation>
    <subcellularLocation>
        <location evidence="3">Cytoplasm</location>
        <location evidence="3">Cell cortex</location>
    </subcellularLocation>
</comment>
<gene>
    <name evidence="17" type="ORF">D4764_14G0012700</name>
</gene>
<keyword evidence="9" id="KW-0965">Cell junction</keyword>
<dbReference type="GO" id="GO:0061003">
    <property type="term" value="P:positive regulation of dendritic spine morphogenesis"/>
    <property type="evidence" value="ECO:0007669"/>
    <property type="project" value="TreeGrafter"/>
</dbReference>
<name>A0A5C6PAT4_9TELE</name>
<evidence type="ECO:0000256" key="7">
    <source>
        <dbReference type="ARBA" id="ARBA00022782"/>
    </source>
</evidence>
<evidence type="ECO:0000256" key="5">
    <source>
        <dbReference type="ARBA" id="ARBA00022473"/>
    </source>
</evidence>
<keyword evidence="12" id="KW-0966">Cell projection</keyword>
<feature type="region of interest" description="Disordered" evidence="15">
    <location>
        <begin position="226"/>
        <end position="479"/>
    </location>
</feature>
<dbReference type="GO" id="GO:0045773">
    <property type="term" value="P:positive regulation of axon extension"/>
    <property type="evidence" value="ECO:0007669"/>
    <property type="project" value="TreeGrafter"/>
</dbReference>
<dbReference type="CDD" id="cd11281">
    <property type="entry name" value="ADF_drebrin_like"/>
    <property type="match status" value="1"/>
</dbReference>
<evidence type="ECO:0000256" key="3">
    <source>
        <dbReference type="ARBA" id="ARBA00004544"/>
    </source>
</evidence>
<dbReference type="FunFam" id="3.40.20.10:FF:000032">
    <property type="entry name" value="Drebrin 1"/>
    <property type="match status" value="1"/>
</dbReference>
<evidence type="ECO:0000256" key="2">
    <source>
        <dbReference type="ARBA" id="ARBA00004282"/>
    </source>
</evidence>
<evidence type="ECO:0000256" key="11">
    <source>
        <dbReference type="ARBA" id="ARBA00023203"/>
    </source>
</evidence>
<dbReference type="GO" id="GO:0030027">
    <property type="term" value="C:lamellipodium"/>
    <property type="evidence" value="ECO:0007669"/>
    <property type="project" value="TreeGrafter"/>
</dbReference>
<evidence type="ECO:0000256" key="10">
    <source>
        <dbReference type="ARBA" id="ARBA00022990"/>
    </source>
</evidence>
<sequence length="596" mass="66857">MRSAESQTESRHKAPGYTSVRALYTYEDDSNDLTLASSGGGGLAEIMLTFDNSRVMYGFCSLKEPNATLPRYILINWVGEDVPDARKCACASHVATIAEFFQGVEVTVNASSLDDIDPSAIAQRLVNGTAVVASPVLSRLRTREEENPDVGTVYEKTDAQVEMKKINREEFWEQAKREEEMRKEEEKKKAAEERQRYEEERMELERIEQENREKRYREREQQIEEHRKKLQEEEEAKERLRNQTTLVTEPSLEDLQLDKKESEEAKAIIAQRSDNPREFFKNKEKAMATSVDTSPVSIHRTGRVDSPFLRQQHSSSSPSPTPPHRGISPLRTPTHTRKQPVTAAADPDDEASTERNMAAVSPIPKIVTTAIKEDSSRDEEDYRDDWDSVPNEEQKPLFEESTPTKPVQSVAPQVRETSSSSVWESGTNNLVDLWDSSSQPPSDTAQTSKPSNLVDLMDEVTQDQAPPSAAATSTKPQSLLSFDEMMDGTFCSGPEDEPASLVDLAASDQMTLSYQHALQHASGEELDEGQLLMTNGETLLKEGTQASEGYFSQSQEEEFGQSEETSAKPAPIFYNKPPEIDITCWDTDPVVDDEDD</sequence>
<dbReference type="SUPFAM" id="SSF55753">
    <property type="entry name" value="Actin depolymerizing proteins"/>
    <property type="match status" value="1"/>
</dbReference>
<dbReference type="Proteomes" id="UP000324091">
    <property type="component" value="Chromosome 14"/>
</dbReference>
<dbReference type="GO" id="GO:0005884">
    <property type="term" value="C:actin filament"/>
    <property type="evidence" value="ECO:0007669"/>
    <property type="project" value="TreeGrafter"/>
</dbReference>
<keyword evidence="7" id="KW-0221">Differentiation</keyword>
<dbReference type="PROSITE" id="PS51263">
    <property type="entry name" value="ADF_H"/>
    <property type="match status" value="1"/>
</dbReference>